<feature type="chain" id="PRO_5025471620" evidence="3">
    <location>
        <begin position="17"/>
        <end position="497"/>
    </location>
</feature>
<keyword evidence="5" id="KW-1185">Reference proteome</keyword>
<keyword evidence="2" id="KW-0472">Membrane</keyword>
<feature type="compositionally biased region" description="Polar residues" evidence="1">
    <location>
        <begin position="336"/>
        <end position="346"/>
    </location>
</feature>
<feature type="transmembrane region" description="Helical" evidence="2">
    <location>
        <begin position="438"/>
        <end position="462"/>
    </location>
</feature>
<name>A0A1V9ZP00_ACHHY</name>
<dbReference type="EMBL" id="JNBR01000045">
    <property type="protein sequence ID" value="OQR99699.1"/>
    <property type="molecule type" value="Genomic_DNA"/>
</dbReference>
<dbReference type="InterPro" id="IPR036434">
    <property type="entry name" value="Beta_cellobiohydrolase_sf"/>
</dbReference>
<dbReference type="PRINTS" id="PR00733">
    <property type="entry name" value="GLHYDRLASE6"/>
</dbReference>
<keyword evidence="4" id="KW-0378">Hydrolase</keyword>
<dbReference type="Proteomes" id="UP000243579">
    <property type="component" value="Unassembled WGS sequence"/>
</dbReference>
<organism evidence="4 5">
    <name type="scientific">Achlya hypogyna</name>
    <name type="common">Oomycete</name>
    <name type="synonym">Protoachlya hypogyna</name>
    <dbReference type="NCBI Taxonomy" id="1202772"/>
    <lineage>
        <taxon>Eukaryota</taxon>
        <taxon>Sar</taxon>
        <taxon>Stramenopiles</taxon>
        <taxon>Oomycota</taxon>
        <taxon>Saprolegniomycetes</taxon>
        <taxon>Saprolegniales</taxon>
        <taxon>Achlyaceae</taxon>
        <taxon>Achlya</taxon>
    </lineage>
</organism>
<dbReference type="GO" id="GO:0004553">
    <property type="term" value="F:hydrolase activity, hydrolyzing O-glycosyl compounds"/>
    <property type="evidence" value="ECO:0007669"/>
    <property type="project" value="InterPro"/>
</dbReference>
<dbReference type="GO" id="GO:0030245">
    <property type="term" value="P:cellulose catabolic process"/>
    <property type="evidence" value="ECO:0007669"/>
    <property type="project" value="InterPro"/>
</dbReference>
<evidence type="ECO:0000256" key="1">
    <source>
        <dbReference type="SAM" id="MobiDB-lite"/>
    </source>
</evidence>
<protein>
    <submittedName>
        <fullName evidence="4">Glycoside hydrolase</fullName>
    </submittedName>
</protein>
<dbReference type="STRING" id="1202772.A0A1V9ZP00"/>
<dbReference type="AlphaFoldDB" id="A0A1V9ZP00"/>
<keyword evidence="2" id="KW-1133">Transmembrane helix</keyword>
<feature type="signal peptide" evidence="3">
    <location>
        <begin position="1"/>
        <end position="16"/>
    </location>
</feature>
<gene>
    <name evidence="4" type="ORF">ACHHYP_04945</name>
</gene>
<comment type="caution">
    <text evidence="4">The sequence shown here is derived from an EMBL/GenBank/DDBJ whole genome shotgun (WGS) entry which is preliminary data.</text>
</comment>
<feature type="compositionally biased region" description="Low complexity" evidence="1">
    <location>
        <begin position="312"/>
        <end position="335"/>
    </location>
</feature>
<feature type="compositionally biased region" description="Low complexity" evidence="1">
    <location>
        <begin position="356"/>
        <end position="366"/>
    </location>
</feature>
<sequence>MNLATILLWFLPVTLGSLCVLEPESYAANTDSSLASAIATLKQNPIGTWINDDGSNHVPGILSQCAGATPVFVIYGLPNKDCSGGYSNRGTNKNADDYRNWIQNIVTTVGSADVIYIVEPDAVGLISQGTCAVDNGYEANVATAVKLLSTNANAQIYVDLAAWAEQPKAVSVLKALQSAGRVKGVSINTSNYHSTAEMVTLCETYSSALNGAHCIIDTSRNFNGSPQNEWCNARSAGIGAPPTSDTGNPLVDYFLWLKVPGESDGICNDGGRTSDAMVGPPAGQFFAAGLTSLWNQGYYAAHGNGQAGENKPAASAPPTTAAPTSATAEPSSAPTGQTNAPTTTVTPAILNPPPTTTSATTATVAPTPKPFYPESSASGSTYEADPCEIDESWIATMPPLNTTDAPEPVTTTNTPEAVNLAVGASTGESNSATAKPTILTPGAAVVIGLGAVVAIAATAIAVSTVRRRRRREHADEPVVALDSTGIAVLMSTPAAKL</sequence>
<dbReference type="Gene3D" id="3.20.20.40">
    <property type="entry name" value="1, 4-beta cellobiohydrolase"/>
    <property type="match status" value="1"/>
</dbReference>
<evidence type="ECO:0000256" key="2">
    <source>
        <dbReference type="SAM" id="Phobius"/>
    </source>
</evidence>
<keyword evidence="3" id="KW-0732">Signal</keyword>
<evidence type="ECO:0000256" key="3">
    <source>
        <dbReference type="SAM" id="SignalP"/>
    </source>
</evidence>
<dbReference type="SUPFAM" id="SSF51989">
    <property type="entry name" value="Glycosyl hydrolases family 6, cellulases"/>
    <property type="match status" value="1"/>
</dbReference>
<proteinExistence type="predicted"/>
<dbReference type="InterPro" id="IPR016288">
    <property type="entry name" value="Beta_cellobiohydrolase"/>
</dbReference>
<keyword evidence="2" id="KW-0812">Transmembrane</keyword>
<reference evidence="4 5" key="1">
    <citation type="journal article" date="2014" name="Genome Biol. Evol.">
        <title>The secreted proteins of Achlya hypogyna and Thraustotheca clavata identify the ancestral oomycete secretome and reveal gene acquisitions by horizontal gene transfer.</title>
        <authorList>
            <person name="Misner I."/>
            <person name="Blouin N."/>
            <person name="Leonard G."/>
            <person name="Richards T.A."/>
            <person name="Lane C.E."/>
        </authorList>
    </citation>
    <scope>NUCLEOTIDE SEQUENCE [LARGE SCALE GENOMIC DNA]</scope>
    <source>
        <strain evidence="4 5">ATCC 48635</strain>
    </source>
</reference>
<dbReference type="PANTHER" id="PTHR34876">
    <property type="match status" value="1"/>
</dbReference>
<dbReference type="Pfam" id="PF01341">
    <property type="entry name" value="Glyco_hydro_6"/>
    <property type="match status" value="1"/>
</dbReference>
<dbReference type="PANTHER" id="PTHR34876:SF4">
    <property type="entry name" value="1,4-BETA-D-GLUCAN CELLOBIOHYDROLASE C-RELATED"/>
    <property type="match status" value="1"/>
</dbReference>
<evidence type="ECO:0000313" key="4">
    <source>
        <dbReference type="EMBL" id="OQR99699.1"/>
    </source>
</evidence>
<evidence type="ECO:0000313" key="5">
    <source>
        <dbReference type="Proteomes" id="UP000243579"/>
    </source>
</evidence>
<feature type="region of interest" description="Disordered" evidence="1">
    <location>
        <begin position="306"/>
        <end position="383"/>
    </location>
</feature>
<dbReference type="OrthoDB" id="76432at2759"/>
<accession>A0A1V9ZP00</accession>